<dbReference type="GO" id="GO:0015218">
    <property type="term" value="F:pyrimidine nucleotide transmembrane transporter activity"/>
    <property type="evidence" value="ECO:0007669"/>
    <property type="project" value="InterPro"/>
</dbReference>
<sequence>LSQDTLVHLFAEGCGGTEGAIWTCPMEVVKTQLQSSSVTLYIFEVRVNTMAGVSVNHVVSPGPLPCLKVILEKERPLGVDPSRAMYSAAYSNCEEKLNGVFDPHSTQVHMISAAMAGIYCTFLPRKE</sequence>
<evidence type="ECO:0000256" key="6">
    <source>
        <dbReference type="ARBA" id="ARBA00022989"/>
    </source>
</evidence>
<keyword evidence="5" id="KW-0999">Mitochondrion inner membrane</keyword>
<dbReference type="PANTHER" id="PTHR45829">
    <property type="entry name" value="MITOCHONDRIAL CARRIER PROTEIN RIM2"/>
    <property type="match status" value="1"/>
</dbReference>
<evidence type="ECO:0000256" key="1">
    <source>
        <dbReference type="ARBA" id="ARBA00004448"/>
    </source>
</evidence>
<keyword evidence="4" id="KW-0677">Repeat</keyword>
<evidence type="ECO:0000256" key="8">
    <source>
        <dbReference type="ARBA" id="ARBA00023136"/>
    </source>
</evidence>
<dbReference type="GO" id="GO:0005743">
    <property type="term" value="C:mitochondrial inner membrane"/>
    <property type="evidence" value="ECO:0007669"/>
    <property type="project" value="UniProtKB-SubCell"/>
</dbReference>
<dbReference type="GO" id="GO:1990519">
    <property type="term" value="P:pyrimidine nucleotide import into mitochondrion"/>
    <property type="evidence" value="ECO:0007669"/>
    <property type="project" value="TreeGrafter"/>
</dbReference>
<dbReference type="PANTHER" id="PTHR45829:SF2">
    <property type="entry name" value="SOLUTE CARRIER FAMILY 25 MEMBER 36"/>
    <property type="match status" value="1"/>
</dbReference>
<keyword evidence="8" id="KW-0472">Membrane</keyword>
<dbReference type="AlphaFoldDB" id="A0A8C7EKR8"/>
<evidence type="ECO:0000256" key="5">
    <source>
        <dbReference type="ARBA" id="ARBA00022792"/>
    </source>
</evidence>
<evidence type="ECO:0000256" key="3">
    <source>
        <dbReference type="ARBA" id="ARBA00022692"/>
    </source>
</evidence>
<dbReference type="SUPFAM" id="SSF103506">
    <property type="entry name" value="Mitochondrial carrier"/>
    <property type="match status" value="1"/>
</dbReference>
<reference evidence="9" key="1">
    <citation type="submission" date="2025-08" db="UniProtKB">
        <authorList>
            <consortium name="Ensembl"/>
        </authorList>
    </citation>
    <scope>IDENTIFICATION</scope>
</reference>
<protein>
    <submittedName>
        <fullName evidence="9">Uncharacterized protein</fullName>
    </submittedName>
</protein>
<evidence type="ECO:0000313" key="9">
    <source>
        <dbReference type="Ensembl" id="ENSNVIP00000005194.1"/>
    </source>
</evidence>
<keyword evidence="2" id="KW-0813">Transport</keyword>
<dbReference type="InterPro" id="IPR049562">
    <property type="entry name" value="SLC25A33/36-like"/>
</dbReference>
<dbReference type="Ensembl" id="ENSNVIT00000006112.1">
    <property type="protein sequence ID" value="ENSNVIP00000005194.1"/>
    <property type="gene ID" value="ENSNVIG00000004169.1"/>
</dbReference>
<dbReference type="InterPro" id="IPR023395">
    <property type="entry name" value="MCP_dom_sf"/>
</dbReference>
<reference evidence="9" key="2">
    <citation type="submission" date="2025-09" db="UniProtKB">
        <authorList>
            <consortium name="Ensembl"/>
        </authorList>
    </citation>
    <scope>IDENTIFICATION</scope>
</reference>
<keyword evidence="6" id="KW-1133">Transmembrane helix</keyword>
<dbReference type="Proteomes" id="UP000694425">
    <property type="component" value="Unplaced"/>
</dbReference>
<keyword evidence="7" id="KW-0496">Mitochondrion</keyword>
<dbReference type="GeneTree" id="ENSGT00940000154369"/>
<keyword evidence="10" id="KW-1185">Reference proteome</keyword>
<accession>A0A8C7EKR8</accession>
<organism evidence="9 10">
    <name type="scientific">Neovison vison</name>
    <name type="common">American mink</name>
    <name type="synonym">Mustela vison</name>
    <dbReference type="NCBI Taxonomy" id="452646"/>
    <lineage>
        <taxon>Eukaryota</taxon>
        <taxon>Metazoa</taxon>
        <taxon>Chordata</taxon>
        <taxon>Craniata</taxon>
        <taxon>Vertebrata</taxon>
        <taxon>Euteleostomi</taxon>
        <taxon>Mammalia</taxon>
        <taxon>Eutheria</taxon>
        <taxon>Laurasiatheria</taxon>
        <taxon>Carnivora</taxon>
        <taxon>Caniformia</taxon>
        <taxon>Musteloidea</taxon>
        <taxon>Mustelidae</taxon>
        <taxon>Mustelinae</taxon>
        <taxon>Neogale</taxon>
    </lineage>
</organism>
<evidence type="ECO:0000256" key="2">
    <source>
        <dbReference type="ARBA" id="ARBA00022448"/>
    </source>
</evidence>
<evidence type="ECO:0000313" key="10">
    <source>
        <dbReference type="Proteomes" id="UP000694425"/>
    </source>
</evidence>
<name>A0A8C7EKR8_NEOVI</name>
<evidence type="ECO:0000256" key="7">
    <source>
        <dbReference type="ARBA" id="ARBA00023128"/>
    </source>
</evidence>
<comment type="subcellular location">
    <subcellularLocation>
        <location evidence="1">Mitochondrion inner membrane</location>
        <topology evidence="1">Multi-pass membrane protein</topology>
    </subcellularLocation>
</comment>
<evidence type="ECO:0000256" key="4">
    <source>
        <dbReference type="ARBA" id="ARBA00022737"/>
    </source>
</evidence>
<keyword evidence="3" id="KW-0812">Transmembrane</keyword>
<proteinExistence type="predicted"/>
<dbReference type="Gene3D" id="1.50.40.10">
    <property type="entry name" value="Mitochondrial carrier domain"/>
    <property type="match status" value="1"/>
</dbReference>